<proteinExistence type="predicted"/>
<organism evidence="3 4">
    <name type="scientific">Sphingosinicella xenopeptidilytica</name>
    <dbReference type="NCBI Taxonomy" id="364098"/>
    <lineage>
        <taxon>Bacteria</taxon>
        <taxon>Pseudomonadati</taxon>
        <taxon>Pseudomonadota</taxon>
        <taxon>Alphaproteobacteria</taxon>
        <taxon>Sphingomonadales</taxon>
        <taxon>Sphingosinicellaceae</taxon>
        <taxon>Sphingosinicella</taxon>
    </lineage>
</organism>
<comment type="caution">
    <text evidence="3">The sequence shown here is derived from an EMBL/GenBank/DDBJ whole genome shotgun (WGS) entry which is preliminary data.</text>
</comment>
<keyword evidence="1 3" id="KW-0560">Oxidoreductase</keyword>
<accession>A0ABW3BZQ6</accession>
<evidence type="ECO:0000256" key="1">
    <source>
        <dbReference type="ARBA" id="ARBA00023002"/>
    </source>
</evidence>
<evidence type="ECO:0000313" key="3">
    <source>
        <dbReference type="EMBL" id="MFD0847248.1"/>
    </source>
</evidence>
<name>A0ABW3BZQ6_SPHXN</name>
<dbReference type="GO" id="GO:0016491">
    <property type="term" value="F:oxidoreductase activity"/>
    <property type="evidence" value="ECO:0007669"/>
    <property type="project" value="UniProtKB-KW"/>
</dbReference>
<feature type="domain" description="Enoyl reductase (ER)" evidence="2">
    <location>
        <begin position="20"/>
        <end position="340"/>
    </location>
</feature>
<dbReference type="PANTHER" id="PTHR43205:SF7">
    <property type="entry name" value="PROSTAGLANDIN REDUCTASE 1"/>
    <property type="match status" value="1"/>
</dbReference>
<gene>
    <name evidence="3" type="ORF">ACFQ00_02845</name>
</gene>
<dbReference type="Proteomes" id="UP001597124">
    <property type="component" value="Unassembled WGS sequence"/>
</dbReference>
<dbReference type="SUPFAM" id="SSF50129">
    <property type="entry name" value="GroES-like"/>
    <property type="match status" value="1"/>
</dbReference>
<dbReference type="InterPro" id="IPR011032">
    <property type="entry name" value="GroES-like_sf"/>
</dbReference>
<evidence type="ECO:0000259" key="2">
    <source>
        <dbReference type="SMART" id="SM00829"/>
    </source>
</evidence>
<evidence type="ECO:0000313" key="4">
    <source>
        <dbReference type="Proteomes" id="UP001597124"/>
    </source>
</evidence>
<dbReference type="InterPro" id="IPR036291">
    <property type="entry name" value="NAD(P)-bd_dom_sf"/>
</dbReference>
<dbReference type="CDD" id="cd05288">
    <property type="entry name" value="PGDH"/>
    <property type="match status" value="1"/>
</dbReference>
<protein>
    <submittedName>
        <fullName evidence="3">NADP-dependent oxidoreductase</fullName>
        <ecNumber evidence="3">1.-.-.-</ecNumber>
    </submittedName>
</protein>
<dbReference type="RefSeq" id="WP_381485833.1">
    <property type="nucleotide sequence ID" value="NZ_JBHTIK010000001.1"/>
</dbReference>
<dbReference type="EC" id="1.-.-.-" evidence="3"/>
<dbReference type="SUPFAM" id="SSF51735">
    <property type="entry name" value="NAD(P)-binding Rossmann-fold domains"/>
    <property type="match status" value="1"/>
</dbReference>
<dbReference type="Pfam" id="PF00107">
    <property type="entry name" value="ADH_zinc_N"/>
    <property type="match status" value="1"/>
</dbReference>
<dbReference type="Gene3D" id="3.90.180.10">
    <property type="entry name" value="Medium-chain alcohol dehydrogenases, catalytic domain"/>
    <property type="match status" value="1"/>
</dbReference>
<dbReference type="InterPro" id="IPR045010">
    <property type="entry name" value="MDR_fam"/>
</dbReference>
<reference evidence="4" key="1">
    <citation type="journal article" date="2019" name="Int. J. Syst. Evol. Microbiol.">
        <title>The Global Catalogue of Microorganisms (GCM) 10K type strain sequencing project: providing services to taxonomists for standard genome sequencing and annotation.</title>
        <authorList>
            <consortium name="The Broad Institute Genomics Platform"/>
            <consortium name="The Broad Institute Genome Sequencing Center for Infectious Disease"/>
            <person name="Wu L."/>
            <person name="Ma J."/>
        </authorList>
    </citation>
    <scope>NUCLEOTIDE SEQUENCE [LARGE SCALE GENOMIC DNA]</scope>
    <source>
        <strain evidence="4">CCUG 52537</strain>
    </source>
</reference>
<dbReference type="InterPro" id="IPR041694">
    <property type="entry name" value="ADH_N_2"/>
</dbReference>
<dbReference type="Pfam" id="PF16884">
    <property type="entry name" value="ADH_N_2"/>
    <property type="match status" value="1"/>
</dbReference>
<dbReference type="PANTHER" id="PTHR43205">
    <property type="entry name" value="PROSTAGLANDIN REDUCTASE"/>
    <property type="match status" value="1"/>
</dbReference>
<dbReference type="SMART" id="SM00829">
    <property type="entry name" value="PKS_ER"/>
    <property type="match status" value="1"/>
</dbReference>
<dbReference type="Gene3D" id="3.40.50.720">
    <property type="entry name" value="NAD(P)-binding Rossmann-like Domain"/>
    <property type="match status" value="1"/>
</dbReference>
<dbReference type="EMBL" id="JBHTIK010000001">
    <property type="protein sequence ID" value="MFD0847248.1"/>
    <property type="molecule type" value="Genomic_DNA"/>
</dbReference>
<sequence>MVRTRQVHLVARPEGRPHPGHFRIVEADLPPLGDGQVLVENLYMSVDPYMRRSMDAEAKDLEPWPIGGPLNGPSIGRVLASRHAGFVSGDIVESMSGWQTHFISNGEPFVPYLSSDTAIARRRVGGGVEPRDYLGLLGIASQTGYFALTCAATMRAGQTVVISSGAGTVGSVACQIAKLNGMRVVTSAGSADKIRWLLDEIGVDAALDYKSPGFAAELRTACPNGVDLLLENASPEHFSVCLPLMNPNALMLIAGFISIYTGDGKARIENFEYVLDRFLTIKCFAFMEYLDAFDRFVADMTAWRQEGRIHFREQIYDGLERAPEALCALFDGTVTGKPLVRIAG</sequence>
<keyword evidence="4" id="KW-1185">Reference proteome</keyword>
<dbReference type="InterPro" id="IPR013149">
    <property type="entry name" value="ADH-like_C"/>
</dbReference>
<dbReference type="InterPro" id="IPR020843">
    <property type="entry name" value="ER"/>
</dbReference>